<feature type="transmembrane region" description="Helical" evidence="6">
    <location>
        <begin position="21"/>
        <end position="46"/>
    </location>
</feature>
<evidence type="ECO:0000259" key="7">
    <source>
        <dbReference type="Pfam" id="PF06271"/>
    </source>
</evidence>
<dbReference type="RefSeq" id="WP_298262973.1">
    <property type="nucleotide sequence ID" value="NZ_JBHTIC010000008.1"/>
</dbReference>
<evidence type="ECO:0000313" key="8">
    <source>
        <dbReference type="EMBL" id="MFD0762304.1"/>
    </source>
</evidence>
<name>A0ABW2Z8J3_9FLAO</name>
<feature type="domain" description="RDD" evidence="7">
    <location>
        <begin position="24"/>
        <end position="126"/>
    </location>
</feature>
<dbReference type="InterPro" id="IPR051791">
    <property type="entry name" value="Pra-immunoreactive"/>
</dbReference>
<evidence type="ECO:0000256" key="1">
    <source>
        <dbReference type="ARBA" id="ARBA00004651"/>
    </source>
</evidence>
<dbReference type="EMBL" id="JBHTIC010000008">
    <property type="protein sequence ID" value="MFD0762304.1"/>
    <property type="molecule type" value="Genomic_DNA"/>
</dbReference>
<dbReference type="InterPro" id="IPR010432">
    <property type="entry name" value="RDD"/>
</dbReference>
<proteinExistence type="predicted"/>
<dbReference type="Proteomes" id="UP001597032">
    <property type="component" value="Unassembled WGS sequence"/>
</dbReference>
<gene>
    <name evidence="8" type="ORF">ACFQZW_09440</name>
</gene>
<keyword evidence="4 6" id="KW-1133">Transmembrane helix</keyword>
<accession>A0ABW2Z8J3</accession>
<evidence type="ECO:0000256" key="4">
    <source>
        <dbReference type="ARBA" id="ARBA00022989"/>
    </source>
</evidence>
<comment type="subcellular location">
    <subcellularLocation>
        <location evidence="1">Cell membrane</location>
        <topology evidence="1">Multi-pass membrane protein</topology>
    </subcellularLocation>
</comment>
<evidence type="ECO:0000256" key="5">
    <source>
        <dbReference type="ARBA" id="ARBA00023136"/>
    </source>
</evidence>
<keyword evidence="2" id="KW-1003">Cell membrane</keyword>
<sequence>MKKHKNKALNNKDFSSYSVHSILRLINFIIDTVVWLTLYFLVAYILDLYFVRFSSYLINYIYSISLGLILYLTYYSVLEFYFHRTLGKFLTRTQVANVNGGEITFLRIFKRTISRLIPIDIFYYLFSKKGLHDRLSDTLVIKTNANKELS</sequence>
<keyword evidence="9" id="KW-1185">Reference proteome</keyword>
<dbReference type="PANTHER" id="PTHR36115:SF4">
    <property type="entry name" value="MEMBRANE PROTEIN"/>
    <property type="match status" value="1"/>
</dbReference>
<keyword evidence="3 6" id="KW-0812">Transmembrane</keyword>
<evidence type="ECO:0000256" key="3">
    <source>
        <dbReference type="ARBA" id="ARBA00022692"/>
    </source>
</evidence>
<comment type="caution">
    <text evidence="8">The sequence shown here is derived from an EMBL/GenBank/DDBJ whole genome shotgun (WGS) entry which is preliminary data.</text>
</comment>
<evidence type="ECO:0000256" key="6">
    <source>
        <dbReference type="SAM" id="Phobius"/>
    </source>
</evidence>
<organism evidence="8 9">
    <name type="scientific">Lutibacter aestuarii</name>
    <dbReference type="NCBI Taxonomy" id="861111"/>
    <lineage>
        <taxon>Bacteria</taxon>
        <taxon>Pseudomonadati</taxon>
        <taxon>Bacteroidota</taxon>
        <taxon>Flavobacteriia</taxon>
        <taxon>Flavobacteriales</taxon>
        <taxon>Flavobacteriaceae</taxon>
        <taxon>Lutibacter</taxon>
    </lineage>
</organism>
<reference evidence="9" key="1">
    <citation type="journal article" date="2019" name="Int. J. Syst. Evol. Microbiol.">
        <title>The Global Catalogue of Microorganisms (GCM) 10K type strain sequencing project: providing services to taxonomists for standard genome sequencing and annotation.</title>
        <authorList>
            <consortium name="The Broad Institute Genomics Platform"/>
            <consortium name="The Broad Institute Genome Sequencing Center for Infectious Disease"/>
            <person name="Wu L."/>
            <person name="Ma J."/>
        </authorList>
    </citation>
    <scope>NUCLEOTIDE SEQUENCE [LARGE SCALE GENOMIC DNA]</scope>
    <source>
        <strain evidence="9">CCUG 60022</strain>
    </source>
</reference>
<keyword evidence="5 6" id="KW-0472">Membrane</keyword>
<evidence type="ECO:0000256" key="2">
    <source>
        <dbReference type="ARBA" id="ARBA00022475"/>
    </source>
</evidence>
<dbReference type="PANTHER" id="PTHR36115">
    <property type="entry name" value="PROLINE-RICH ANTIGEN HOMOLOG-RELATED"/>
    <property type="match status" value="1"/>
</dbReference>
<evidence type="ECO:0000313" key="9">
    <source>
        <dbReference type="Proteomes" id="UP001597032"/>
    </source>
</evidence>
<protein>
    <submittedName>
        <fullName evidence="8">RDD family protein</fullName>
    </submittedName>
</protein>
<feature type="transmembrane region" description="Helical" evidence="6">
    <location>
        <begin position="58"/>
        <end position="82"/>
    </location>
</feature>
<dbReference type="Pfam" id="PF06271">
    <property type="entry name" value="RDD"/>
    <property type="match status" value="1"/>
</dbReference>